<accession>A0AAV7WXX7</accession>
<name>A0AAV7WXX7_PLEWA</name>
<evidence type="ECO:0000313" key="3">
    <source>
        <dbReference type="Proteomes" id="UP001066276"/>
    </source>
</evidence>
<reference evidence="2" key="1">
    <citation type="journal article" date="2022" name="bioRxiv">
        <title>Sequencing and chromosome-scale assembly of the giantPleurodeles waltlgenome.</title>
        <authorList>
            <person name="Brown T."/>
            <person name="Elewa A."/>
            <person name="Iarovenko S."/>
            <person name="Subramanian E."/>
            <person name="Araus A.J."/>
            <person name="Petzold A."/>
            <person name="Susuki M."/>
            <person name="Suzuki K.-i.T."/>
            <person name="Hayashi T."/>
            <person name="Toyoda A."/>
            <person name="Oliveira C."/>
            <person name="Osipova E."/>
            <person name="Leigh N.D."/>
            <person name="Simon A."/>
            <person name="Yun M.H."/>
        </authorList>
    </citation>
    <scope>NUCLEOTIDE SEQUENCE</scope>
    <source>
        <strain evidence="2">20211129_DDA</strain>
        <tissue evidence="2">Liver</tissue>
    </source>
</reference>
<organism evidence="2 3">
    <name type="scientific">Pleurodeles waltl</name>
    <name type="common">Iberian ribbed newt</name>
    <dbReference type="NCBI Taxonomy" id="8319"/>
    <lineage>
        <taxon>Eukaryota</taxon>
        <taxon>Metazoa</taxon>
        <taxon>Chordata</taxon>
        <taxon>Craniata</taxon>
        <taxon>Vertebrata</taxon>
        <taxon>Euteleostomi</taxon>
        <taxon>Amphibia</taxon>
        <taxon>Batrachia</taxon>
        <taxon>Caudata</taxon>
        <taxon>Salamandroidea</taxon>
        <taxon>Salamandridae</taxon>
        <taxon>Pleurodelinae</taxon>
        <taxon>Pleurodeles</taxon>
    </lineage>
</organism>
<evidence type="ECO:0000256" key="1">
    <source>
        <dbReference type="SAM" id="MobiDB-lite"/>
    </source>
</evidence>
<gene>
    <name evidence="2" type="ORF">NDU88_006560</name>
</gene>
<dbReference type="Proteomes" id="UP001066276">
    <property type="component" value="Chromosome 1_1"/>
</dbReference>
<dbReference type="AlphaFoldDB" id="A0AAV7WXX7"/>
<feature type="compositionally biased region" description="Basic and acidic residues" evidence="1">
    <location>
        <begin position="141"/>
        <end position="159"/>
    </location>
</feature>
<evidence type="ECO:0000313" key="2">
    <source>
        <dbReference type="EMBL" id="KAJ1218989.1"/>
    </source>
</evidence>
<proteinExistence type="predicted"/>
<keyword evidence="3" id="KW-1185">Reference proteome</keyword>
<sequence>MEEHPSSTPGSCTLGEKRTANRKSLRQLFRSRKYSGAEQSVYVSTGLLRPPVVRCRGVAGWGLRTEHGLCRPRLSRWCAEAVFCGETELCGEVAAVPGARDASTLQDAALPAAAGAQAARESLTAPARANTLPTNASPSGGERERTDSRQEAHQSEPGREAGLLLYTATPPLPLQHEGTPAASAGPCSREKGSCPLVAVESRSVKLNTLFRRVIREE</sequence>
<comment type="caution">
    <text evidence="2">The sequence shown here is derived from an EMBL/GenBank/DDBJ whole genome shotgun (WGS) entry which is preliminary data.</text>
</comment>
<dbReference type="EMBL" id="JANPWB010000001">
    <property type="protein sequence ID" value="KAJ1218989.1"/>
    <property type="molecule type" value="Genomic_DNA"/>
</dbReference>
<feature type="region of interest" description="Disordered" evidence="1">
    <location>
        <begin position="117"/>
        <end position="190"/>
    </location>
</feature>
<protein>
    <submittedName>
        <fullName evidence="2">Uncharacterized protein</fullName>
    </submittedName>
</protein>